<name>A0A8J8NSJ8_HALGN</name>
<feature type="compositionally biased region" description="Polar residues" evidence="1">
    <location>
        <begin position="170"/>
        <end position="190"/>
    </location>
</feature>
<feature type="region of interest" description="Disordered" evidence="1">
    <location>
        <begin position="169"/>
        <end position="190"/>
    </location>
</feature>
<keyword evidence="3" id="KW-1185">Reference proteome</keyword>
<accession>A0A8J8NSJ8</accession>
<proteinExistence type="predicted"/>
<reference evidence="2" key="1">
    <citation type="submission" date="2019-06" db="EMBL/GenBank/DDBJ databases">
        <authorList>
            <person name="Zheng W."/>
        </authorList>
    </citation>
    <scope>NUCLEOTIDE SEQUENCE</scope>
    <source>
        <strain evidence="2">QDHG01</strain>
    </source>
</reference>
<organism evidence="2 3">
    <name type="scientific">Halteria grandinella</name>
    <dbReference type="NCBI Taxonomy" id="5974"/>
    <lineage>
        <taxon>Eukaryota</taxon>
        <taxon>Sar</taxon>
        <taxon>Alveolata</taxon>
        <taxon>Ciliophora</taxon>
        <taxon>Intramacronucleata</taxon>
        <taxon>Spirotrichea</taxon>
        <taxon>Stichotrichia</taxon>
        <taxon>Sporadotrichida</taxon>
        <taxon>Halteriidae</taxon>
        <taxon>Halteria</taxon>
    </lineage>
</organism>
<dbReference type="EMBL" id="RRYP01008986">
    <property type="protein sequence ID" value="TNV79376.1"/>
    <property type="molecule type" value="Genomic_DNA"/>
</dbReference>
<comment type="caution">
    <text evidence="2">The sequence shown here is derived from an EMBL/GenBank/DDBJ whole genome shotgun (WGS) entry which is preliminary data.</text>
</comment>
<evidence type="ECO:0000256" key="1">
    <source>
        <dbReference type="SAM" id="MobiDB-lite"/>
    </source>
</evidence>
<evidence type="ECO:0000313" key="2">
    <source>
        <dbReference type="EMBL" id="TNV79376.1"/>
    </source>
</evidence>
<protein>
    <submittedName>
        <fullName evidence="2">Uncharacterized protein</fullName>
    </submittedName>
</protein>
<dbReference type="AlphaFoldDB" id="A0A8J8NSJ8"/>
<sequence length="190" mass="21076">MIATQAKTTLMQLVPGQGGQLIAPQLIPFPPTPIIPQNQHHFARSQSVQPSPTIASPYIPRNMLIQTPLPPTPQPLNQANAHQNQLSRLLLNVAIPGRVNPIPQTVIRPVQHINKDESQQIQTILNQLKDVAQIASNQNANKNTVVQQKAEVQNDIMLKYMQETLMNLPKSATTNQDNGADQQKQSKLNY</sequence>
<dbReference type="Proteomes" id="UP000785679">
    <property type="component" value="Unassembled WGS sequence"/>
</dbReference>
<gene>
    <name evidence="2" type="ORF">FGO68_gene9013</name>
</gene>
<evidence type="ECO:0000313" key="3">
    <source>
        <dbReference type="Proteomes" id="UP000785679"/>
    </source>
</evidence>